<name>A0A7S3FIU3_9EUKA</name>
<protein>
    <submittedName>
        <fullName evidence="1">Uncharacterized protein</fullName>
    </submittedName>
</protein>
<proteinExistence type="predicted"/>
<dbReference type="PANTHER" id="PTHR37952">
    <property type="match status" value="1"/>
</dbReference>
<dbReference type="Pfam" id="PF05981">
    <property type="entry name" value="CreA"/>
    <property type="match status" value="1"/>
</dbReference>
<dbReference type="InterPro" id="IPR010292">
    <property type="entry name" value="Uncharacterised_CreA"/>
</dbReference>
<dbReference type="EMBL" id="HBHX01069597">
    <property type="protein sequence ID" value="CAE0150449.1"/>
    <property type="molecule type" value="Transcribed_RNA"/>
</dbReference>
<sequence>MHTGFVFKDTLKVEAFDDPKVSGVALFLSDFERPVTEKLAKGDVFSDPSQGGLSCSSTGRVIVSASATMDKGGEEVISEARSLVFKSLKVRRLVDRPSQSVIYAVYSQRLDKNEDSNNSRFKSALCAVHVDEFATAADK</sequence>
<evidence type="ECO:0000313" key="1">
    <source>
        <dbReference type="EMBL" id="CAE0150449.1"/>
    </source>
</evidence>
<gene>
    <name evidence="1" type="ORF">HERI1096_LOCUS38436</name>
</gene>
<reference evidence="1" key="1">
    <citation type="submission" date="2021-01" db="EMBL/GenBank/DDBJ databases">
        <authorList>
            <person name="Corre E."/>
            <person name="Pelletier E."/>
            <person name="Niang G."/>
            <person name="Scheremetjew M."/>
            <person name="Finn R."/>
            <person name="Kale V."/>
            <person name="Holt S."/>
            <person name="Cochrane G."/>
            <person name="Meng A."/>
            <person name="Brown T."/>
            <person name="Cohen L."/>
        </authorList>
    </citation>
    <scope>NUCLEOTIDE SEQUENCE</scope>
    <source>
        <strain evidence="1">CCMP281</strain>
    </source>
</reference>
<dbReference type="AlphaFoldDB" id="A0A7S3FIU3"/>
<accession>A0A7S3FIU3</accession>
<organism evidence="1">
    <name type="scientific">Haptolina ericina</name>
    <dbReference type="NCBI Taxonomy" id="156174"/>
    <lineage>
        <taxon>Eukaryota</taxon>
        <taxon>Haptista</taxon>
        <taxon>Haptophyta</taxon>
        <taxon>Prymnesiophyceae</taxon>
        <taxon>Prymnesiales</taxon>
        <taxon>Prymnesiaceae</taxon>
        <taxon>Haptolina</taxon>
    </lineage>
</organism>
<dbReference type="PANTHER" id="PTHR37952:SF2">
    <property type="entry name" value="PROTEIN CREA"/>
    <property type="match status" value="1"/>
</dbReference>